<keyword evidence="4" id="KW-1185">Reference proteome</keyword>
<evidence type="ECO:0000259" key="2">
    <source>
        <dbReference type="Pfam" id="PF07589"/>
    </source>
</evidence>
<feature type="signal peptide" evidence="1">
    <location>
        <begin position="1"/>
        <end position="25"/>
    </location>
</feature>
<dbReference type="Proteomes" id="UP000574769">
    <property type="component" value="Unassembled WGS sequence"/>
</dbReference>
<protein>
    <recommendedName>
        <fullName evidence="2">Ice-binding protein C-terminal domain-containing protein</fullName>
    </recommendedName>
</protein>
<comment type="caution">
    <text evidence="3">The sequence shown here is derived from an EMBL/GenBank/DDBJ whole genome shotgun (WGS) entry which is preliminary data.</text>
</comment>
<dbReference type="InterPro" id="IPR013424">
    <property type="entry name" value="Ice-binding_C"/>
</dbReference>
<accession>A0A7W7AKT8</accession>
<dbReference type="NCBIfam" id="NF035944">
    <property type="entry name" value="PEPxxWA-CTERM"/>
    <property type="match status" value="1"/>
</dbReference>
<dbReference type="EMBL" id="JACHNY010000004">
    <property type="protein sequence ID" value="MBB4618059.1"/>
    <property type="molecule type" value="Genomic_DNA"/>
</dbReference>
<name>A0A7W7AKT8_9SPHN</name>
<organism evidence="3 4">
    <name type="scientific">Sphingomonas abaci</name>
    <dbReference type="NCBI Taxonomy" id="237611"/>
    <lineage>
        <taxon>Bacteria</taxon>
        <taxon>Pseudomonadati</taxon>
        <taxon>Pseudomonadota</taxon>
        <taxon>Alphaproteobacteria</taxon>
        <taxon>Sphingomonadales</taxon>
        <taxon>Sphingomonadaceae</taxon>
        <taxon>Sphingomonas</taxon>
    </lineage>
</organism>
<dbReference type="NCBIfam" id="TIGR02595">
    <property type="entry name" value="PEP_CTERM"/>
    <property type="match status" value="1"/>
</dbReference>
<feature type="domain" description="Ice-binding protein C-terminal" evidence="2">
    <location>
        <begin position="190"/>
        <end position="215"/>
    </location>
</feature>
<dbReference type="AlphaFoldDB" id="A0A7W7AKT8"/>
<feature type="chain" id="PRO_5030996673" description="Ice-binding protein C-terminal domain-containing protein" evidence="1">
    <location>
        <begin position="26"/>
        <end position="223"/>
    </location>
</feature>
<dbReference type="Pfam" id="PF07589">
    <property type="entry name" value="PEP-CTERM"/>
    <property type="match status" value="1"/>
</dbReference>
<proteinExistence type="predicted"/>
<reference evidence="3 4" key="1">
    <citation type="submission" date="2020-08" db="EMBL/GenBank/DDBJ databases">
        <title>Genomic Encyclopedia of Type Strains, Phase IV (KMG-IV): sequencing the most valuable type-strain genomes for metagenomic binning, comparative biology and taxonomic classification.</title>
        <authorList>
            <person name="Goeker M."/>
        </authorList>
    </citation>
    <scope>NUCLEOTIDE SEQUENCE [LARGE SCALE GENOMIC DNA]</scope>
    <source>
        <strain evidence="3 4">DSM 15867</strain>
    </source>
</reference>
<keyword evidence="1" id="KW-0732">Signal</keyword>
<sequence length="223" mass="23232">MTKFKPWAIAAIGAVAMIAPATAQAATVFTDRAQFLALGGTPSYTTDFSQGTNPLLIFQVAGEAVEQITPVSGYEAGLIGSVDGSAFVQVLADVAITTVFSFTSTTQALGFDLRPYFAGELSDAGETVGFLTDTGEMGSFTLSSLNEVGFLGFSFDTPIEQLAFYRLDNEGGADASTAFGIDNVVGYAAAVPEPSSWAMMLVGFAMLGAGARYRRRSATVAYA</sequence>
<evidence type="ECO:0000256" key="1">
    <source>
        <dbReference type="SAM" id="SignalP"/>
    </source>
</evidence>
<gene>
    <name evidence="3" type="ORF">GGQ96_002195</name>
</gene>
<dbReference type="RefSeq" id="WP_246360431.1">
    <property type="nucleotide sequence ID" value="NZ_JACHNY010000004.1"/>
</dbReference>
<evidence type="ECO:0000313" key="4">
    <source>
        <dbReference type="Proteomes" id="UP000574769"/>
    </source>
</evidence>
<evidence type="ECO:0000313" key="3">
    <source>
        <dbReference type="EMBL" id="MBB4618059.1"/>
    </source>
</evidence>